<feature type="domain" description="AB hydrolase-1" evidence="2">
    <location>
        <begin position="57"/>
        <end position="157"/>
    </location>
</feature>
<keyword evidence="4" id="KW-1185">Reference proteome</keyword>
<name>A0A7U3ZGP1_RUNSL</name>
<feature type="signal peptide" evidence="1">
    <location>
        <begin position="1"/>
        <end position="22"/>
    </location>
</feature>
<proteinExistence type="predicted"/>
<dbReference type="AlphaFoldDB" id="A0A7U3ZGP1"/>
<dbReference type="InterPro" id="IPR000073">
    <property type="entry name" value="AB_hydrolase_1"/>
</dbReference>
<keyword evidence="1" id="KW-0732">Signal</keyword>
<reference evidence="3 4" key="2">
    <citation type="journal article" date="2012" name="Stand. Genomic Sci.">
        <title>Complete genome sequence of the aquatic bacterium Runella slithyformis type strain (LSU 4(T)).</title>
        <authorList>
            <person name="Copeland A."/>
            <person name="Zhang X."/>
            <person name="Misra M."/>
            <person name="Lapidus A."/>
            <person name="Nolan M."/>
            <person name="Lucas S."/>
            <person name="Deshpande S."/>
            <person name="Cheng J.F."/>
            <person name="Tapia R."/>
            <person name="Goodwin L.A."/>
            <person name="Pitluck S."/>
            <person name="Liolios K."/>
            <person name="Pagani I."/>
            <person name="Ivanova N."/>
            <person name="Mikhailova N."/>
            <person name="Pati A."/>
            <person name="Chen A."/>
            <person name="Palaniappan K."/>
            <person name="Land M."/>
            <person name="Hauser L."/>
            <person name="Pan C."/>
            <person name="Jeffries C.D."/>
            <person name="Detter J.C."/>
            <person name="Brambilla E.M."/>
            <person name="Rohde M."/>
            <person name="Djao O.D."/>
            <person name="Goker M."/>
            <person name="Sikorski J."/>
            <person name="Tindall B.J."/>
            <person name="Woyke T."/>
            <person name="Bristow J."/>
            <person name="Eisen J.A."/>
            <person name="Markowitz V."/>
            <person name="Hugenholtz P."/>
            <person name="Kyrpides N.C."/>
            <person name="Klenk H.P."/>
            <person name="Mavromatis K."/>
        </authorList>
    </citation>
    <scope>NUCLEOTIDE SEQUENCE [LARGE SCALE GENOMIC DNA]</scope>
    <source>
        <strain evidence="4">ATCC 29530 / DSM 19594 / LMG 11500 / NCIMB 11436 / LSU 4</strain>
    </source>
</reference>
<dbReference type="Pfam" id="PF00561">
    <property type="entry name" value="Abhydrolase_1"/>
    <property type="match status" value="1"/>
</dbReference>
<dbReference type="SUPFAM" id="SSF53474">
    <property type="entry name" value="alpha/beta-Hydrolases"/>
    <property type="match status" value="1"/>
</dbReference>
<dbReference type="RefSeq" id="WP_013926175.1">
    <property type="nucleotide sequence ID" value="NC_015703.1"/>
</dbReference>
<evidence type="ECO:0000256" key="1">
    <source>
        <dbReference type="SAM" id="SignalP"/>
    </source>
</evidence>
<protein>
    <submittedName>
        <fullName evidence="3">Dipeptidylaminopeptidase/acylaminoacyl-peptidase-like protein</fullName>
    </submittedName>
</protein>
<feature type="chain" id="PRO_5031544333" evidence="1">
    <location>
        <begin position="23"/>
        <end position="316"/>
    </location>
</feature>
<accession>A0A7U3ZGP1</accession>
<dbReference type="Gene3D" id="3.40.50.1820">
    <property type="entry name" value="alpha/beta hydrolase"/>
    <property type="match status" value="1"/>
</dbReference>
<reference evidence="4" key="1">
    <citation type="submission" date="2011-06" db="EMBL/GenBank/DDBJ databases">
        <title>The complete genome of chromosome of Runella slithyformis DSM 19594.</title>
        <authorList>
            <consortium name="US DOE Joint Genome Institute (JGI-PGF)"/>
            <person name="Lucas S."/>
            <person name="Han J."/>
            <person name="Lapidus A."/>
            <person name="Bruce D."/>
            <person name="Goodwin L."/>
            <person name="Pitluck S."/>
            <person name="Peters L."/>
            <person name="Kyrpides N."/>
            <person name="Mavromatis K."/>
            <person name="Ivanova N."/>
            <person name="Ovchinnikova G."/>
            <person name="Zhang X."/>
            <person name="Misra M."/>
            <person name="Detter J.C."/>
            <person name="Tapia R."/>
            <person name="Han C."/>
            <person name="Land M."/>
            <person name="Hauser L."/>
            <person name="Markowitz V."/>
            <person name="Cheng J.-F."/>
            <person name="Hugenholtz P."/>
            <person name="Woyke T."/>
            <person name="Wu D."/>
            <person name="Tindall B."/>
            <person name="Faehrich R."/>
            <person name="Brambilla E."/>
            <person name="Klenk H.-P."/>
            <person name="Eisen J.A."/>
        </authorList>
    </citation>
    <scope>NUCLEOTIDE SEQUENCE [LARGE SCALE GENOMIC DNA]</scope>
    <source>
        <strain evidence="4">ATCC 29530 / DSM 19594 / LMG 11500 / NCIMB 11436 / LSU 4</strain>
    </source>
</reference>
<sequence length="316" mass="35351">MKEKLLLIITVLALAVSGRCQAPQRPDFLQKDSIRSSLDGNVQVFYYDKSTESSPQPLVVELHSWSNTADSQKDMVAVQARTKGWNYIFPNFRGVNNHPKACCSEFVMADIDEAIDWALKNMKVDKKKIYVVGNSGGGFATLAMYMKSRHAIASFSAWSSISDLSAWYGESVERKNRYGPEIIKCTGAGEVFDAQKAKERSPLYWKTSLKKRKKSILQIYAGIHDGYTGSVPISHSINFYNKLLTDAGEKDKSLYVSETDAATMLKTQTFSAQNPSKTLDNRAILYQKSSRKITLTIFEGTHEMLKNAALERIAAD</sequence>
<evidence type="ECO:0000313" key="4">
    <source>
        <dbReference type="Proteomes" id="UP000000493"/>
    </source>
</evidence>
<dbReference type="KEGG" id="rsi:Runsl_0400"/>
<organism evidence="3 4">
    <name type="scientific">Runella slithyformis (strain ATCC 29530 / DSM 19594 / LMG 11500 / NCIMB 11436 / LSU 4)</name>
    <dbReference type="NCBI Taxonomy" id="761193"/>
    <lineage>
        <taxon>Bacteria</taxon>
        <taxon>Pseudomonadati</taxon>
        <taxon>Bacteroidota</taxon>
        <taxon>Cytophagia</taxon>
        <taxon>Cytophagales</taxon>
        <taxon>Spirosomataceae</taxon>
        <taxon>Runella</taxon>
    </lineage>
</organism>
<gene>
    <name evidence="3" type="ordered locus">Runsl_0400</name>
</gene>
<dbReference type="EMBL" id="CP002859">
    <property type="protein sequence ID" value="AEI46850.1"/>
    <property type="molecule type" value="Genomic_DNA"/>
</dbReference>
<evidence type="ECO:0000259" key="2">
    <source>
        <dbReference type="Pfam" id="PF00561"/>
    </source>
</evidence>
<evidence type="ECO:0000313" key="3">
    <source>
        <dbReference type="EMBL" id="AEI46850.1"/>
    </source>
</evidence>
<dbReference type="InterPro" id="IPR029058">
    <property type="entry name" value="AB_hydrolase_fold"/>
</dbReference>
<dbReference type="Proteomes" id="UP000000493">
    <property type="component" value="Chromosome"/>
</dbReference>